<protein>
    <recommendedName>
        <fullName evidence="3">DUF4124 domain-containing protein</fullName>
    </recommendedName>
</protein>
<dbReference type="PATRIC" id="fig|1747903.4.peg.3625"/>
<feature type="compositionally biased region" description="Polar residues" evidence="1">
    <location>
        <begin position="122"/>
        <end position="131"/>
    </location>
</feature>
<comment type="caution">
    <text evidence="4">The sequence shown here is derived from an EMBL/GenBank/DDBJ whole genome shotgun (WGS) entry which is preliminary data.</text>
</comment>
<reference evidence="4 5" key="1">
    <citation type="submission" date="2016-04" db="EMBL/GenBank/DDBJ databases">
        <title>Draft genome sequence of Janthinobacterium psychrotolerans sp. nov., isolated from freshwater sediments in Denmark.</title>
        <authorList>
            <person name="Gong X."/>
            <person name="Skrivergaard S."/>
            <person name="Korsgaard B.S."/>
            <person name="Schreiber L."/>
            <person name="Marshall I.P."/>
            <person name="Finster K."/>
            <person name="Schramm A."/>
        </authorList>
    </citation>
    <scope>NUCLEOTIDE SEQUENCE [LARGE SCALE GENOMIC DNA]</scope>
    <source>
        <strain evidence="4 5">S3-2</strain>
    </source>
</reference>
<feature type="compositionally biased region" description="Basic and acidic residues" evidence="1">
    <location>
        <begin position="91"/>
        <end position="116"/>
    </location>
</feature>
<accession>A0A1A7C5G9</accession>
<proteinExistence type="predicted"/>
<evidence type="ECO:0000256" key="1">
    <source>
        <dbReference type="SAM" id="MobiDB-lite"/>
    </source>
</evidence>
<dbReference type="InterPro" id="IPR025392">
    <property type="entry name" value="DUF4124"/>
</dbReference>
<name>A0A1A7C5G9_9BURK</name>
<dbReference type="RefSeq" id="WP_342670534.1">
    <property type="nucleotide sequence ID" value="NZ_LOCQ01000050.1"/>
</dbReference>
<feature type="region of interest" description="Disordered" evidence="1">
    <location>
        <begin position="51"/>
        <end position="140"/>
    </location>
</feature>
<keyword evidence="5" id="KW-1185">Reference proteome</keyword>
<sequence length="170" mass="18731">MNKHYRMALAAALLGAASQAHAQLYVCSDAGGHKTYTDKRENAACKLLDLPGAMSEPPRRSAPVAAPAARTALPPAAAAPASGTGNFPRVDGAEQRARDLDRRQILQDELRSEEQKLAAQRQEFNQGQPERQGNERNYAKYQERVAQLKDNLSRTQQNVEALKREIANIR</sequence>
<feature type="signal peptide" evidence="2">
    <location>
        <begin position="1"/>
        <end position="22"/>
    </location>
</feature>
<dbReference type="EMBL" id="LOCQ01000050">
    <property type="protein sequence ID" value="OBV40005.1"/>
    <property type="molecule type" value="Genomic_DNA"/>
</dbReference>
<evidence type="ECO:0000313" key="4">
    <source>
        <dbReference type="EMBL" id="OBV40005.1"/>
    </source>
</evidence>
<evidence type="ECO:0000313" key="5">
    <source>
        <dbReference type="Proteomes" id="UP000092713"/>
    </source>
</evidence>
<feature type="domain" description="DUF4124" evidence="3">
    <location>
        <begin position="11"/>
        <end position="79"/>
    </location>
</feature>
<dbReference type="AlphaFoldDB" id="A0A1A7C5G9"/>
<feature type="chain" id="PRO_5008355712" description="DUF4124 domain-containing protein" evidence="2">
    <location>
        <begin position="23"/>
        <end position="170"/>
    </location>
</feature>
<evidence type="ECO:0000256" key="2">
    <source>
        <dbReference type="SAM" id="SignalP"/>
    </source>
</evidence>
<keyword evidence="2" id="KW-0732">Signal</keyword>
<organism evidence="4 5">
    <name type="scientific">Janthinobacterium psychrotolerans</name>
    <dbReference type="NCBI Taxonomy" id="1747903"/>
    <lineage>
        <taxon>Bacteria</taxon>
        <taxon>Pseudomonadati</taxon>
        <taxon>Pseudomonadota</taxon>
        <taxon>Betaproteobacteria</taxon>
        <taxon>Burkholderiales</taxon>
        <taxon>Oxalobacteraceae</taxon>
        <taxon>Janthinobacterium</taxon>
    </lineage>
</organism>
<dbReference type="Pfam" id="PF13511">
    <property type="entry name" value="DUF4124"/>
    <property type="match status" value="1"/>
</dbReference>
<dbReference type="STRING" id="1747903.ASR47_101360"/>
<gene>
    <name evidence="4" type="ORF">ASR47_101360</name>
</gene>
<evidence type="ECO:0000259" key="3">
    <source>
        <dbReference type="Pfam" id="PF13511"/>
    </source>
</evidence>
<feature type="compositionally biased region" description="Low complexity" evidence="1">
    <location>
        <begin position="61"/>
        <end position="81"/>
    </location>
</feature>
<dbReference type="Proteomes" id="UP000092713">
    <property type="component" value="Unassembled WGS sequence"/>
</dbReference>